<comment type="caution">
    <text evidence="1">The sequence shown here is derived from an EMBL/GenBank/DDBJ whole genome shotgun (WGS) entry which is preliminary data.</text>
</comment>
<dbReference type="EMBL" id="QUZU01000008">
    <property type="protein sequence ID" value="TFY90229.1"/>
    <property type="molecule type" value="Genomic_DNA"/>
</dbReference>
<proteinExistence type="predicted"/>
<protein>
    <submittedName>
        <fullName evidence="1">Uncharacterized protein</fullName>
    </submittedName>
</protein>
<dbReference type="AlphaFoldDB" id="A0A4Z0AVN3"/>
<reference evidence="1 2" key="1">
    <citation type="journal article" date="2019" name="Syst. Appl. Microbiol.">
        <title>New species of pathogenic Pseudomonas isolated from citrus in Tunisia: Proposal of Pseudomonas kairouanensis sp. nov. and Pseudomonas nabeulensis sp. nov.</title>
        <authorList>
            <person name="Oueslati M."/>
            <person name="Mulet M."/>
            <person name="Gomila M."/>
            <person name="Berge O."/>
            <person name="Hajlaoui M.R."/>
            <person name="Lalucat J."/>
            <person name="Sadfi-Zouaoui N."/>
            <person name="Garcia-Valdes E."/>
        </authorList>
    </citation>
    <scope>NUCLEOTIDE SEQUENCE [LARGE SCALE GENOMIC DNA]</scope>
    <source>
        <strain evidence="1 2">KC12</strain>
    </source>
</reference>
<evidence type="ECO:0000313" key="2">
    <source>
        <dbReference type="Proteomes" id="UP000297391"/>
    </source>
</evidence>
<gene>
    <name evidence="1" type="ORF">DYL59_08945</name>
</gene>
<name>A0A4Z0AVN3_9PSED</name>
<evidence type="ECO:0000313" key="1">
    <source>
        <dbReference type="EMBL" id="TFY90229.1"/>
    </source>
</evidence>
<dbReference type="OrthoDB" id="6845417at2"/>
<dbReference type="Proteomes" id="UP000297391">
    <property type="component" value="Unassembled WGS sequence"/>
</dbReference>
<organism evidence="1 2">
    <name type="scientific">Pseudomonas kairouanensis</name>
    <dbReference type="NCBI Taxonomy" id="2293832"/>
    <lineage>
        <taxon>Bacteria</taxon>
        <taxon>Pseudomonadati</taxon>
        <taxon>Pseudomonadota</taxon>
        <taxon>Gammaproteobacteria</taxon>
        <taxon>Pseudomonadales</taxon>
        <taxon>Pseudomonadaceae</taxon>
        <taxon>Pseudomonas</taxon>
    </lineage>
</organism>
<accession>A0A4Z0AVN3</accession>
<sequence length="586" mass="64253">MSRKKAKYQLEPVDVPLMFPAIEGDVENADGGIGIVHATRDLVVHVTYPFLTPVGTVFQLFWGSSSPVGFYLVRDGDPPRTRFPLTVPVQFIREPRAFPVYCKIISNEDGPPQTPPLNLRVNLGRPGGQAPEPIAGGNRNLVLELEPEVDLEGVSEQKAKVGVFVTCRKWLNMRVYDQLILAWGSQKIIHWVQLNEVDRDITVKVTPEMIEAGGDSEMLPVAMTVVGATGNLPDERAPWSEVKLVSVHANSQRREAPFVSIPAVDTELDLAEIGNGAVEIGFVVLTEDLKHYTHAHVFWTGTTSDGGSISHTETREIPSARAYYFDIPNGIVAASAKGSTYTYYMLEGPAGLSPRSNYRHLKINGEIVQWPPPDVDGEADGAIDPDLPQVHVRIQRQPTWKSFDGIELKLLASGPSGTIEHSSHVILGEIPEDEQELGVVVKDSAFKLFKGREMEVLYIATKAGARPRESLRRVIRVGELQADMPAPDVEQAQDGVLALADVSPFGTPVKAPFSEVEFGDWVTLHIQGAHSADLPKPVNIPGVAMGFDVLPQDLASNLNKDISIFYTLKRTNLPVLYSLTTPLRIV</sequence>
<dbReference type="RefSeq" id="WP_135288850.1">
    <property type="nucleotide sequence ID" value="NZ_QUZU01000008.1"/>
</dbReference>
<keyword evidence="2" id="KW-1185">Reference proteome</keyword>